<evidence type="ECO:0000313" key="2">
    <source>
        <dbReference type="EnsemblMetazoa" id="CJA21245.1"/>
    </source>
</evidence>
<proteinExistence type="predicted"/>
<feature type="compositionally biased region" description="Basic and acidic residues" evidence="1">
    <location>
        <begin position="127"/>
        <end position="154"/>
    </location>
</feature>
<sequence>MFQYFQRSPQQSHPAAPHLADLANYEKRRRSEREERRERERAAHHIMPIARVSASVPAPQQSRKMSEPMLLSHHAKPEDLDALASELSKIGGLRNGRSREESMSPPPPAPPPREASISTISDVVEVSEGRDRDRERADGEWDDLKDSMNGEDTLRGPNKPLPPTPTDGENTLVSDSRRNGNGNGAGGGGGGGGGGGERAVYKTKSVSEVCGGMRFRKIKFKTENNLQINQVEIIRK</sequence>
<keyword evidence="3" id="KW-1185">Reference proteome</keyword>
<reference evidence="2" key="2">
    <citation type="submission" date="2022-06" db="UniProtKB">
        <authorList>
            <consortium name="EnsemblMetazoa"/>
        </authorList>
    </citation>
    <scope>IDENTIFICATION</scope>
    <source>
        <strain evidence="2">DF5081</strain>
    </source>
</reference>
<evidence type="ECO:0000313" key="3">
    <source>
        <dbReference type="Proteomes" id="UP000005237"/>
    </source>
</evidence>
<feature type="region of interest" description="Disordered" evidence="1">
    <location>
        <begin position="1"/>
        <end position="199"/>
    </location>
</feature>
<evidence type="ECO:0000256" key="1">
    <source>
        <dbReference type="SAM" id="MobiDB-lite"/>
    </source>
</evidence>
<accession>A0A8R1E527</accession>
<feature type="compositionally biased region" description="Polar residues" evidence="1">
    <location>
        <begin position="1"/>
        <end position="13"/>
    </location>
</feature>
<reference evidence="3" key="1">
    <citation type="submission" date="2010-08" db="EMBL/GenBank/DDBJ databases">
        <authorList>
            <consortium name="Caenorhabditis japonica Sequencing Consortium"/>
            <person name="Wilson R.K."/>
        </authorList>
    </citation>
    <scope>NUCLEOTIDE SEQUENCE [LARGE SCALE GENOMIC DNA]</scope>
    <source>
        <strain evidence="3">DF5081</strain>
    </source>
</reference>
<name>A0A8R1E527_CAEJA</name>
<dbReference type="EnsemblMetazoa" id="CJA21245.1">
    <property type="protein sequence ID" value="CJA21245.1"/>
    <property type="gene ID" value="WBGene00176817"/>
</dbReference>
<feature type="compositionally biased region" description="Gly residues" evidence="1">
    <location>
        <begin position="181"/>
        <end position="197"/>
    </location>
</feature>
<feature type="compositionally biased region" description="Basic and acidic residues" evidence="1">
    <location>
        <begin position="24"/>
        <end position="43"/>
    </location>
</feature>
<dbReference type="AlphaFoldDB" id="A0A8R1E527"/>
<organism evidence="2 3">
    <name type="scientific">Caenorhabditis japonica</name>
    <dbReference type="NCBI Taxonomy" id="281687"/>
    <lineage>
        <taxon>Eukaryota</taxon>
        <taxon>Metazoa</taxon>
        <taxon>Ecdysozoa</taxon>
        <taxon>Nematoda</taxon>
        <taxon>Chromadorea</taxon>
        <taxon>Rhabditida</taxon>
        <taxon>Rhabditina</taxon>
        <taxon>Rhabditomorpha</taxon>
        <taxon>Rhabditoidea</taxon>
        <taxon>Rhabditidae</taxon>
        <taxon>Peloderinae</taxon>
        <taxon>Caenorhabditis</taxon>
    </lineage>
</organism>
<protein>
    <submittedName>
        <fullName evidence="2">Uncharacterized protein</fullName>
    </submittedName>
</protein>
<dbReference type="Proteomes" id="UP000005237">
    <property type="component" value="Unassembled WGS sequence"/>
</dbReference>
<feature type="compositionally biased region" description="Pro residues" evidence="1">
    <location>
        <begin position="104"/>
        <end position="113"/>
    </location>
</feature>